<feature type="signal peptide" evidence="1">
    <location>
        <begin position="1"/>
        <end position="21"/>
    </location>
</feature>
<dbReference type="EMBL" id="BTSX01000006">
    <property type="protein sequence ID" value="GMT05476.1"/>
    <property type="molecule type" value="Genomic_DNA"/>
</dbReference>
<evidence type="ECO:0000313" key="3">
    <source>
        <dbReference type="Proteomes" id="UP001432027"/>
    </source>
</evidence>
<name>A0AAV5UES2_9BILA</name>
<keyword evidence="3" id="KW-1185">Reference proteome</keyword>
<reference evidence="2" key="1">
    <citation type="submission" date="2023-10" db="EMBL/GenBank/DDBJ databases">
        <title>Genome assembly of Pristionchus species.</title>
        <authorList>
            <person name="Yoshida K."/>
            <person name="Sommer R.J."/>
        </authorList>
    </citation>
    <scope>NUCLEOTIDE SEQUENCE</scope>
    <source>
        <strain evidence="2">RS0144</strain>
    </source>
</reference>
<dbReference type="Proteomes" id="UP001432027">
    <property type="component" value="Unassembled WGS sequence"/>
</dbReference>
<gene>
    <name evidence="2" type="ORF">PENTCL1PPCAC_27650</name>
</gene>
<evidence type="ECO:0000313" key="2">
    <source>
        <dbReference type="EMBL" id="GMT05476.1"/>
    </source>
</evidence>
<proteinExistence type="predicted"/>
<organism evidence="2 3">
    <name type="scientific">Pristionchus entomophagus</name>
    <dbReference type="NCBI Taxonomy" id="358040"/>
    <lineage>
        <taxon>Eukaryota</taxon>
        <taxon>Metazoa</taxon>
        <taxon>Ecdysozoa</taxon>
        <taxon>Nematoda</taxon>
        <taxon>Chromadorea</taxon>
        <taxon>Rhabditida</taxon>
        <taxon>Rhabditina</taxon>
        <taxon>Diplogasteromorpha</taxon>
        <taxon>Diplogasteroidea</taxon>
        <taxon>Neodiplogasteridae</taxon>
        <taxon>Pristionchus</taxon>
    </lineage>
</organism>
<dbReference type="AlphaFoldDB" id="A0AAV5UES2"/>
<sequence>MASSCTTALLVLLVAAAAMMAAPRPEHPLLQQQPQPRPRFMNPHARVSRFDPDQIMLDVGKMTKGFNEMHRMPSFNDKEQKIYDQTFQVMDDMASKFDYSSLYDDE</sequence>
<comment type="caution">
    <text evidence="2">The sequence shown here is derived from an EMBL/GenBank/DDBJ whole genome shotgun (WGS) entry which is preliminary data.</text>
</comment>
<feature type="chain" id="PRO_5043630127" evidence="1">
    <location>
        <begin position="22"/>
        <end position="106"/>
    </location>
</feature>
<evidence type="ECO:0000256" key="1">
    <source>
        <dbReference type="SAM" id="SignalP"/>
    </source>
</evidence>
<accession>A0AAV5UES2</accession>
<keyword evidence="1" id="KW-0732">Signal</keyword>
<protein>
    <submittedName>
        <fullName evidence="2">Uncharacterized protein</fullName>
    </submittedName>
</protein>